<dbReference type="EMBL" id="CM026429">
    <property type="protein sequence ID" value="KAG0563781.1"/>
    <property type="molecule type" value="Genomic_DNA"/>
</dbReference>
<feature type="domain" description="WWE" evidence="1">
    <location>
        <begin position="14"/>
        <end position="81"/>
    </location>
</feature>
<dbReference type="Proteomes" id="UP000822688">
    <property type="component" value="Chromosome 8"/>
</dbReference>
<comment type="caution">
    <text evidence="2">The sequence shown here is derived from an EMBL/GenBank/DDBJ whole genome shotgun (WGS) entry which is preliminary data.</text>
</comment>
<dbReference type="InterPro" id="IPR004170">
    <property type="entry name" value="WWE_dom"/>
</dbReference>
<keyword evidence="3" id="KW-1185">Reference proteome</keyword>
<dbReference type="Gene3D" id="3.30.720.50">
    <property type="match status" value="1"/>
</dbReference>
<proteinExistence type="predicted"/>
<evidence type="ECO:0000313" key="3">
    <source>
        <dbReference type="Proteomes" id="UP000822688"/>
    </source>
</evidence>
<dbReference type="InterPro" id="IPR037197">
    <property type="entry name" value="WWE_dom_sf"/>
</dbReference>
<dbReference type="Pfam" id="PF02825">
    <property type="entry name" value="WWE"/>
    <property type="match status" value="1"/>
</dbReference>
<accession>A0A8T0GVK4</accession>
<name>A0A8T0GVK4_CERPU</name>
<evidence type="ECO:0000313" key="2">
    <source>
        <dbReference type="EMBL" id="KAG0563781.1"/>
    </source>
</evidence>
<organism evidence="2 3">
    <name type="scientific">Ceratodon purpureus</name>
    <name type="common">Fire moss</name>
    <name type="synonym">Dicranum purpureum</name>
    <dbReference type="NCBI Taxonomy" id="3225"/>
    <lineage>
        <taxon>Eukaryota</taxon>
        <taxon>Viridiplantae</taxon>
        <taxon>Streptophyta</taxon>
        <taxon>Embryophyta</taxon>
        <taxon>Bryophyta</taxon>
        <taxon>Bryophytina</taxon>
        <taxon>Bryopsida</taxon>
        <taxon>Dicranidae</taxon>
        <taxon>Pseudoditrichales</taxon>
        <taxon>Ditrichaceae</taxon>
        <taxon>Ceratodon</taxon>
    </lineage>
</organism>
<reference evidence="2" key="1">
    <citation type="submission" date="2020-06" db="EMBL/GenBank/DDBJ databases">
        <title>WGS assembly of Ceratodon purpureus strain R40.</title>
        <authorList>
            <person name="Carey S.B."/>
            <person name="Jenkins J."/>
            <person name="Shu S."/>
            <person name="Lovell J.T."/>
            <person name="Sreedasyam A."/>
            <person name="Maumus F."/>
            <person name="Tiley G.P."/>
            <person name="Fernandez-Pozo N."/>
            <person name="Barry K."/>
            <person name="Chen C."/>
            <person name="Wang M."/>
            <person name="Lipzen A."/>
            <person name="Daum C."/>
            <person name="Saski C.A."/>
            <person name="Payton A.C."/>
            <person name="Mcbreen J.C."/>
            <person name="Conrad R.E."/>
            <person name="Kollar L.M."/>
            <person name="Olsson S."/>
            <person name="Huttunen S."/>
            <person name="Landis J.B."/>
            <person name="Wickett N.J."/>
            <person name="Johnson M.G."/>
            <person name="Rensing S.A."/>
            <person name="Grimwood J."/>
            <person name="Schmutz J."/>
            <person name="Mcdaniel S.F."/>
        </authorList>
    </citation>
    <scope>NUCLEOTIDE SEQUENCE</scope>
    <source>
        <strain evidence="2">R40</strain>
    </source>
</reference>
<sequence>MCLEACEDPTSPGVWWRDDTEWKQYDVSKAAAIERGIADGASRVDLGSVSSLKYTGGARYVVDLCTMKQINLGSNYTRDVKIIKVPGTSVTAPAADYKSVQEELRACGESIRSLKDIVLKLGSELLAVKSQIAENEAKRVKADAATANQVAFLKSGCAPAISRSSVREGRSHSPESFYSTHCSSDYFSAPVAAWRHD</sequence>
<evidence type="ECO:0000259" key="1">
    <source>
        <dbReference type="Pfam" id="PF02825"/>
    </source>
</evidence>
<dbReference type="SUPFAM" id="SSF117839">
    <property type="entry name" value="WWE domain"/>
    <property type="match status" value="1"/>
</dbReference>
<gene>
    <name evidence="2" type="ORF">KC19_8G058600</name>
</gene>
<protein>
    <recommendedName>
        <fullName evidence="1">WWE domain-containing protein</fullName>
    </recommendedName>
</protein>
<dbReference type="AlphaFoldDB" id="A0A8T0GVK4"/>